<reference evidence="1 2" key="1">
    <citation type="submission" date="2020-07" db="EMBL/GenBank/DDBJ databases">
        <title>Genome of Haloechinothrix sp.</title>
        <authorList>
            <person name="Tang S.-K."/>
            <person name="Yang L."/>
            <person name="Zhu W.-Y."/>
        </authorList>
    </citation>
    <scope>NUCLEOTIDE SEQUENCE [LARGE SCALE GENOMIC DNA]</scope>
    <source>
        <strain evidence="1 2">YIM 98757</strain>
    </source>
</reference>
<gene>
    <name evidence="1" type="ORF">H0B56_12970</name>
</gene>
<dbReference type="AlphaFoldDB" id="A0A838AB69"/>
<organism evidence="1 2">
    <name type="scientific">Haloechinothrix aidingensis</name>
    <dbReference type="NCBI Taxonomy" id="2752311"/>
    <lineage>
        <taxon>Bacteria</taxon>
        <taxon>Bacillati</taxon>
        <taxon>Actinomycetota</taxon>
        <taxon>Actinomycetes</taxon>
        <taxon>Pseudonocardiales</taxon>
        <taxon>Pseudonocardiaceae</taxon>
        <taxon>Haloechinothrix</taxon>
    </lineage>
</organism>
<proteinExistence type="predicted"/>
<protein>
    <submittedName>
        <fullName evidence="1">Uncharacterized protein</fullName>
    </submittedName>
</protein>
<evidence type="ECO:0000313" key="1">
    <source>
        <dbReference type="EMBL" id="MBA0126455.1"/>
    </source>
</evidence>
<accession>A0A838AB69</accession>
<dbReference type="Proteomes" id="UP000582974">
    <property type="component" value="Unassembled WGS sequence"/>
</dbReference>
<dbReference type="EMBL" id="JACCKD010000004">
    <property type="protein sequence ID" value="MBA0126455.1"/>
    <property type="molecule type" value="Genomic_DNA"/>
</dbReference>
<name>A0A838AB69_9PSEU</name>
<sequence length="86" mass="9268">MPTDRGYVTVTELAEGYTVQVSGLPANGDCRPNAFAIHTGVPEIEVEAQAGLVRAQNCRYSVEPLEVFVAEDDGKLYIADIRNGQA</sequence>
<dbReference type="RefSeq" id="WP_180893278.1">
    <property type="nucleotide sequence ID" value="NZ_JACCKD010000004.1"/>
</dbReference>
<evidence type="ECO:0000313" key="2">
    <source>
        <dbReference type="Proteomes" id="UP000582974"/>
    </source>
</evidence>
<keyword evidence="2" id="KW-1185">Reference proteome</keyword>
<comment type="caution">
    <text evidence="1">The sequence shown here is derived from an EMBL/GenBank/DDBJ whole genome shotgun (WGS) entry which is preliminary data.</text>
</comment>